<dbReference type="RefSeq" id="XP_001323215.1">
    <property type="nucleotide sequence ID" value="XM_001323180.1"/>
</dbReference>
<evidence type="ECO:0000313" key="3">
    <source>
        <dbReference type="EMBL" id="EAY10992.1"/>
    </source>
</evidence>
<gene>
    <name evidence="3" type="ORF">TVAG_446940</name>
</gene>
<dbReference type="OrthoDB" id="10559434at2759"/>
<keyword evidence="2" id="KW-1133">Transmembrane helix</keyword>
<dbReference type="eggNOG" id="ENOG502SYII">
    <property type="taxonomic scope" value="Eukaryota"/>
</dbReference>
<proteinExistence type="predicted"/>
<keyword evidence="2" id="KW-0472">Membrane</keyword>
<sequence>MSDFETIETEGAHGISLLTKIIIGVSVAVGIIVIITVLAVVLTEKKKDSDVSPTPVPTPTISPNPSPSPTPTPAPQPPFHSIEYYEDLIEKISQFLVSIQATDGAIPNHKIHSYQAALVNAYFACFAINGLLETQNASYYTNIKRYFDWHFAHLNHGVEGYIDGTIFSYKYQRLADTEGYNITSDGMDSVDSYAAMFIYELQKYAEQTSDFDYLLEHRSDIELVLSALTDPSVFNEGMTYAKPDYKIKYAMDNSESFMGLKAGVWIAKNVFKDDAKTQLYENYMTTLNDTYERSLWREEPIKGYLSHVKEKALNLSIYYPDAVCQLSPIMGFQIDPLGERVQFLMNRFVDEHPCYTDLSCRIFPWGHVGVALVDGGFYGVVEKWIEAVKEKYIDTGFKSSKFYCAEMGHAIYMCRKLINEIKRRSN</sequence>
<dbReference type="VEuPathDB" id="TrichDB:TVAG_446940"/>
<dbReference type="AlphaFoldDB" id="A2E8Q3"/>
<dbReference type="EMBL" id="DS113328">
    <property type="protein sequence ID" value="EAY10992.1"/>
    <property type="molecule type" value="Genomic_DNA"/>
</dbReference>
<keyword evidence="2" id="KW-0812">Transmembrane</keyword>
<evidence type="ECO:0000256" key="1">
    <source>
        <dbReference type="SAM" id="MobiDB-lite"/>
    </source>
</evidence>
<keyword evidence="4" id="KW-1185">Reference proteome</keyword>
<name>A2E8Q3_TRIV3</name>
<dbReference type="Proteomes" id="UP000001542">
    <property type="component" value="Unassembled WGS sequence"/>
</dbReference>
<evidence type="ECO:0000256" key="2">
    <source>
        <dbReference type="SAM" id="Phobius"/>
    </source>
</evidence>
<organism evidence="3 4">
    <name type="scientific">Trichomonas vaginalis (strain ATCC PRA-98 / G3)</name>
    <dbReference type="NCBI Taxonomy" id="412133"/>
    <lineage>
        <taxon>Eukaryota</taxon>
        <taxon>Metamonada</taxon>
        <taxon>Parabasalia</taxon>
        <taxon>Trichomonadida</taxon>
        <taxon>Trichomonadidae</taxon>
        <taxon>Trichomonas</taxon>
    </lineage>
</organism>
<dbReference type="InParanoid" id="A2E8Q3"/>
<feature type="region of interest" description="Disordered" evidence="1">
    <location>
        <begin position="48"/>
        <end position="77"/>
    </location>
</feature>
<dbReference type="GO" id="GO:0005975">
    <property type="term" value="P:carbohydrate metabolic process"/>
    <property type="evidence" value="ECO:0007669"/>
    <property type="project" value="InterPro"/>
</dbReference>
<accession>A2E8Q3</accession>
<dbReference type="VEuPathDB" id="TrichDB:TVAGG3_0343510"/>
<dbReference type="KEGG" id="tva:4768930"/>
<protein>
    <submittedName>
        <fullName evidence="3">S-layer homology domain-related protein</fullName>
    </submittedName>
</protein>
<feature type="compositionally biased region" description="Pro residues" evidence="1">
    <location>
        <begin position="54"/>
        <end position="77"/>
    </location>
</feature>
<reference evidence="3" key="2">
    <citation type="journal article" date="2007" name="Science">
        <title>Draft genome sequence of the sexually transmitted pathogen Trichomonas vaginalis.</title>
        <authorList>
            <person name="Carlton J.M."/>
            <person name="Hirt R.P."/>
            <person name="Silva J.C."/>
            <person name="Delcher A.L."/>
            <person name="Schatz M."/>
            <person name="Zhao Q."/>
            <person name="Wortman J.R."/>
            <person name="Bidwell S.L."/>
            <person name="Alsmark U.C.M."/>
            <person name="Besteiro S."/>
            <person name="Sicheritz-Ponten T."/>
            <person name="Noel C.J."/>
            <person name="Dacks J.B."/>
            <person name="Foster P.G."/>
            <person name="Simillion C."/>
            <person name="Van de Peer Y."/>
            <person name="Miranda-Saavedra D."/>
            <person name="Barton G.J."/>
            <person name="Westrop G.D."/>
            <person name="Mueller S."/>
            <person name="Dessi D."/>
            <person name="Fiori P.L."/>
            <person name="Ren Q."/>
            <person name="Paulsen I."/>
            <person name="Zhang H."/>
            <person name="Bastida-Corcuera F.D."/>
            <person name="Simoes-Barbosa A."/>
            <person name="Brown M.T."/>
            <person name="Hayes R.D."/>
            <person name="Mukherjee M."/>
            <person name="Okumura C.Y."/>
            <person name="Schneider R."/>
            <person name="Smith A.J."/>
            <person name="Vanacova S."/>
            <person name="Villalvazo M."/>
            <person name="Haas B.J."/>
            <person name="Pertea M."/>
            <person name="Feldblyum T.V."/>
            <person name="Utterback T.R."/>
            <person name="Shu C.L."/>
            <person name="Osoegawa K."/>
            <person name="de Jong P.J."/>
            <person name="Hrdy I."/>
            <person name="Horvathova L."/>
            <person name="Zubacova Z."/>
            <person name="Dolezal P."/>
            <person name="Malik S.B."/>
            <person name="Logsdon J.M. Jr."/>
            <person name="Henze K."/>
            <person name="Gupta A."/>
            <person name="Wang C.C."/>
            <person name="Dunne R.L."/>
            <person name="Upcroft J.A."/>
            <person name="Upcroft P."/>
            <person name="White O."/>
            <person name="Salzberg S.L."/>
            <person name="Tang P."/>
            <person name="Chiu C.-H."/>
            <person name="Lee Y.-S."/>
            <person name="Embley T.M."/>
            <person name="Coombs G.H."/>
            <person name="Mottram J.C."/>
            <person name="Tachezy J."/>
            <person name="Fraser-Liggett C.M."/>
            <person name="Johnson P.J."/>
        </authorList>
    </citation>
    <scope>NUCLEOTIDE SEQUENCE [LARGE SCALE GENOMIC DNA]</scope>
    <source>
        <strain evidence="3">G3</strain>
    </source>
</reference>
<dbReference type="InterPro" id="IPR008928">
    <property type="entry name" value="6-hairpin_glycosidase_sf"/>
</dbReference>
<feature type="transmembrane region" description="Helical" evidence="2">
    <location>
        <begin position="21"/>
        <end position="42"/>
    </location>
</feature>
<dbReference type="SUPFAM" id="SSF48208">
    <property type="entry name" value="Six-hairpin glycosidases"/>
    <property type="match status" value="1"/>
</dbReference>
<dbReference type="SMR" id="A2E8Q3"/>
<reference evidence="3" key="1">
    <citation type="submission" date="2006-10" db="EMBL/GenBank/DDBJ databases">
        <authorList>
            <person name="Amadeo P."/>
            <person name="Zhao Q."/>
            <person name="Wortman J."/>
            <person name="Fraser-Liggett C."/>
            <person name="Carlton J."/>
        </authorList>
    </citation>
    <scope>NUCLEOTIDE SEQUENCE</scope>
    <source>
        <strain evidence="3">G3</strain>
    </source>
</reference>
<evidence type="ECO:0000313" key="4">
    <source>
        <dbReference type="Proteomes" id="UP000001542"/>
    </source>
</evidence>